<sequence>MAKNLKYLVLIFFLTSQNFAQLNTYTFEQAEKLSVEKEKPLVIFINTSWCKICKMMENSTFKNQKIIDELNQYFYFIHFDAEEKRPVIFQQKTFKYKPKGKNTGIHELAENLSNQTYPTITILKNNEIMVQIESYSNANDLLKVLAKVKIENVEK</sequence>
<dbReference type="SUPFAM" id="SSF52833">
    <property type="entry name" value="Thioredoxin-like"/>
    <property type="match status" value="1"/>
</dbReference>
<organism evidence="3 4">
    <name type="scientific">Flavobacterium ichthyis</name>
    <dbReference type="NCBI Taxonomy" id="2698827"/>
    <lineage>
        <taxon>Bacteria</taxon>
        <taxon>Pseudomonadati</taxon>
        <taxon>Bacteroidota</taxon>
        <taxon>Flavobacteriia</taxon>
        <taxon>Flavobacteriales</taxon>
        <taxon>Flavobacteriaceae</taxon>
        <taxon>Flavobacterium</taxon>
    </lineage>
</organism>
<dbReference type="InterPro" id="IPR012336">
    <property type="entry name" value="Thioredoxin-like_fold"/>
</dbReference>
<dbReference type="InterPro" id="IPR036249">
    <property type="entry name" value="Thioredoxin-like_sf"/>
</dbReference>
<evidence type="ECO:0000256" key="1">
    <source>
        <dbReference type="SAM" id="SignalP"/>
    </source>
</evidence>
<evidence type="ECO:0000313" key="4">
    <source>
        <dbReference type="Proteomes" id="UP000798602"/>
    </source>
</evidence>
<feature type="domain" description="Thioredoxin-like fold" evidence="2">
    <location>
        <begin position="36"/>
        <end position="145"/>
    </location>
</feature>
<evidence type="ECO:0000313" key="3">
    <source>
        <dbReference type="EMBL" id="NBL65028.1"/>
    </source>
</evidence>
<feature type="chain" id="PRO_5046560623" evidence="1">
    <location>
        <begin position="21"/>
        <end position="155"/>
    </location>
</feature>
<keyword evidence="4" id="KW-1185">Reference proteome</keyword>
<feature type="signal peptide" evidence="1">
    <location>
        <begin position="1"/>
        <end position="20"/>
    </location>
</feature>
<dbReference type="Proteomes" id="UP000798602">
    <property type="component" value="Unassembled WGS sequence"/>
</dbReference>
<dbReference type="Gene3D" id="3.40.30.10">
    <property type="entry name" value="Glutaredoxin"/>
    <property type="match status" value="1"/>
</dbReference>
<accession>A0ABW9Z846</accession>
<gene>
    <name evidence="3" type="ORF">GV828_07425</name>
</gene>
<dbReference type="Pfam" id="PF13098">
    <property type="entry name" value="Thioredoxin_2"/>
    <property type="match status" value="1"/>
</dbReference>
<protein>
    <submittedName>
        <fullName evidence="3">DUF255 domain-containing protein</fullName>
    </submittedName>
</protein>
<proteinExistence type="predicted"/>
<evidence type="ECO:0000259" key="2">
    <source>
        <dbReference type="Pfam" id="PF13098"/>
    </source>
</evidence>
<reference evidence="4" key="1">
    <citation type="submission" date="2020-01" db="EMBL/GenBank/DDBJ databases">
        <title>Sphingomonas sp. strain CSW-10.</title>
        <authorList>
            <person name="Chen W.-M."/>
        </authorList>
    </citation>
    <scope>NUCLEOTIDE SEQUENCE [LARGE SCALE GENOMIC DNA]</scope>
    <source>
        <strain evidence="4">NST-5</strain>
    </source>
</reference>
<name>A0ABW9Z846_9FLAO</name>
<dbReference type="EMBL" id="JAABLM010000007">
    <property type="protein sequence ID" value="NBL65028.1"/>
    <property type="molecule type" value="Genomic_DNA"/>
</dbReference>
<comment type="caution">
    <text evidence="3">The sequence shown here is derived from an EMBL/GenBank/DDBJ whole genome shotgun (WGS) entry which is preliminary data.</text>
</comment>
<keyword evidence="1" id="KW-0732">Signal</keyword>